<dbReference type="RefSeq" id="WP_343788730.1">
    <property type="nucleotide sequence ID" value="NZ_BAAAEU010000006.1"/>
</dbReference>
<accession>A0ABP3TLP5</accession>
<keyword evidence="2" id="KW-0808">Transferase</keyword>
<sequence length="247" mass="27691">MTFKDHFSGHAGAYHEARPTYPDALFDWLAAQAPARGLAWDAGCGNGQASVALASRFARVHASDPSAPQIANAEARPNIDYRVEPAEQCSLPDASTDLVTVAQALHWFDHARFYAEVRRVLKPRGVFAAWSYSKCRVDAAVDVVNDRLYVDLTGPYWPPERVHVDAGYRTLPFPFDAITTPAFVMSVAWTIDQFLAYLRSWSATQRYLKAQGVDPVTLVEADLRQAWGDPHRPREVHWDFHLRAGRV</sequence>
<dbReference type="PANTHER" id="PTHR45180">
    <property type="entry name" value="OS01G0307686 PROTEIN"/>
    <property type="match status" value="1"/>
</dbReference>
<organism evidence="2 3">
    <name type="scientific">Dokdonella soli</name>
    <dbReference type="NCBI Taxonomy" id="529810"/>
    <lineage>
        <taxon>Bacteria</taxon>
        <taxon>Pseudomonadati</taxon>
        <taxon>Pseudomonadota</taxon>
        <taxon>Gammaproteobacteria</taxon>
        <taxon>Lysobacterales</taxon>
        <taxon>Rhodanobacteraceae</taxon>
        <taxon>Dokdonella</taxon>
    </lineage>
</organism>
<comment type="caution">
    <text evidence="2">The sequence shown here is derived from an EMBL/GenBank/DDBJ whole genome shotgun (WGS) entry which is preliminary data.</text>
</comment>
<dbReference type="CDD" id="cd02440">
    <property type="entry name" value="AdoMet_MTases"/>
    <property type="match status" value="1"/>
</dbReference>
<dbReference type="Gene3D" id="3.40.50.150">
    <property type="entry name" value="Vaccinia Virus protein VP39"/>
    <property type="match status" value="1"/>
</dbReference>
<proteinExistence type="predicted"/>
<keyword evidence="2" id="KW-0489">Methyltransferase</keyword>
<dbReference type="InterPro" id="IPR013216">
    <property type="entry name" value="Methyltransf_11"/>
</dbReference>
<dbReference type="InterPro" id="IPR029063">
    <property type="entry name" value="SAM-dependent_MTases_sf"/>
</dbReference>
<dbReference type="GO" id="GO:0032259">
    <property type="term" value="P:methylation"/>
    <property type="evidence" value="ECO:0007669"/>
    <property type="project" value="UniProtKB-KW"/>
</dbReference>
<feature type="domain" description="Methyltransferase type 11" evidence="1">
    <location>
        <begin position="41"/>
        <end position="128"/>
    </location>
</feature>
<protein>
    <submittedName>
        <fullName evidence="2">Class I SAM-dependent methyltransferase</fullName>
    </submittedName>
</protein>
<evidence type="ECO:0000313" key="3">
    <source>
        <dbReference type="Proteomes" id="UP001501523"/>
    </source>
</evidence>
<dbReference type="SUPFAM" id="SSF53335">
    <property type="entry name" value="S-adenosyl-L-methionine-dependent methyltransferases"/>
    <property type="match status" value="1"/>
</dbReference>
<dbReference type="PANTHER" id="PTHR45180:SF1">
    <property type="entry name" value="OS01G0307686 PROTEIN"/>
    <property type="match status" value="1"/>
</dbReference>
<gene>
    <name evidence="2" type="ORF">GCM10009105_14400</name>
</gene>
<dbReference type="EMBL" id="BAAAEU010000006">
    <property type="protein sequence ID" value="GAA0712094.1"/>
    <property type="molecule type" value="Genomic_DNA"/>
</dbReference>
<dbReference type="Proteomes" id="UP001501523">
    <property type="component" value="Unassembled WGS sequence"/>
</dbReference>
<evidence type="ECO:0000313" key="2">
    <source>
        <dbReference type="EMBL" id="GAA0712094.1"/>
    </source>
</evidence>
<keyword evidence="3" id="KW-1185">Reference proteome</keyword>
<reference evidence="3" key="1">
    <citation type="journal article" date="2019" name="Int. J. Syst. Evol. Microbiol.">
        <title>The Global Catalogue of Microorganisms (GCM) 10K type strain sequencing project: providing services to taxonomists for standard genome sequencing and annotation.</title>
        <authorList>
            <consortium name="The Broad Institute Genomics Platform"/>
            <consortium name="The Broad Institute Genome Sequencing Center for Infectious Disease"/>
            <person name="Wu L."/>
            <person name="Ma J."/>
        </authorList>
    </citation>
    <scope>NUCLEOTIDE SEQUENCE [LARGE SCALE GENOMIC DNA]</scope>
    <source>
        <strain evidence="3">JCM 15421</strain>
    </source>
</reference>
<evidence type="ECO:0000259" key="1">
    <source>
        <dbReference type="Pfam" id="PF08241"/>
    </source>
</evidence>
<dbReference type="Pfam" id="PF08241">
    <property type="entry name" value="Methyltransf_11"/>
    <property type="match status" value="1"/>
</dbReference>
<name>A0ABP3TLP5_9GAMM</name>
<dbReference type="GO" id="GO:0008168">
    <property type="term" value="F:methyltransferase activity"/>
    <property type="evidence" value="ECO:0007669"/>
    <property type="project" value="UniProtKB-KW"/>
</dbReference>